<reference evidence="3" key="1">
    <citation type="journal article" date="2019" name="Int. J. Syst. Evol. Microbiol.">
        <title>The Global Catalogue of Microorganisms (GCM) 10K type strain sequencing project: providing services to taxonomists for standard genome sequencing and annotation.</title>
        <authorList>
            <consortium name="The Broad Institute Genomics Platform"/>
            <consortium name="The Broad Institute Genome Sequencing Center for Infectious Disease"/>
            <person name="Wu L."/>
            <person name="Ma J."/>
        </authorList>
    </citation>
    <scope>NUCLEOTIDE SEQUENCE [LARGE SCALE GENOMIC DNA]</scope>
    <source>
        <strain evidence="3">CCUG 36956</strain>
    </source>
</reference>
<protein>
    <submittedName>
        <fullName evidence="2">Flagellar hook-length control protein FliK</fullName>
    </submittedName>
</protein>
<dbReference type="Pfam" id="PF02120">
    <property type="entry name" value="Flg_hook"/>
    <property type="match status" value="1"/>
</dbReference>
<proteinExistence type="predicted"/>
<dbReference type="RefSeq" id="WP_382232024.1">
    <property type="nucleotide sequence ID" value="NZ_JBHTCC010000001.1"/>
</dbReference>
<evidence type="ECO:0000313" key="3">
    <source>
        <dbReference type="Proteomes" id="UP001596379"/>
    </source>
</evidence>
<sequence length="380" mass="39994">MLPRVDIAGTRPVVLVEASPLANAIGSARQESVDRLIQLTLGKEYQAQVLSRLSDGSFLVKVDDAVASMKLPAGSKAGDTLDLTLLATQPRPTFILGKAEAGATTSLSNAGRLIGNMLQLAQQDGMPTAIVGKTPLVATSGASAPQIATALQNAVAFSGLFYESHVAQWAAGTRPASALLLEPPAKQSNAALTNSATNGQSLSVDANGNDLGRLMSNVREWVGGERALSDLLRTTQSKPADADSAAPLIAKQDVSGNEGVKLISLQLDTLEQRRIMWQGELFPGQPLEWEISDDTPEKNLDQAEPEKSWNSTVRFTLPSLGTVSATIRLTGDHVQVQVATANEEIATTLRSNGKLLADALDSAGSKLDSLLVKQAETRNG</sequence>
<accession>A0ABW2J099</accession>
<evidence type="ECO:0000313" key="2">
    <source>
        <dbReference type="EMBL" id="MFC7296920.1"/>
    </source>
</evidence>
<gene>
    <name evidence="2" type="ORF">ACFQO0_00540</name>
</gene>
<dbReference type="InterPro" id="IPR038610">
    <property type="entry name" value="FliK-like_C_sf"/>
</dbReference>
<evidence type="ECO:0000259" key="1">
    <source>
        <dbReference type="Pfam" id="PF02120"/>
    </source>
</evidence>
<keyword evidence="3" id="KW-1185">Reference proteome</keyword>
<dbReference type="EMBL" id="JBHTCC010000001">
    <property type="protein sequence ID" value="MFC7296920.1"/>
    <property type="molecule type" value="Genomic_DNA"/>
</dbReference>
<keyword evidence="2" id="KW-0966">Cell projection</keyword>
<keyword evidence="2" id="KW-0969">Cilium</keyword>
<organism evidence="2 3">
    <name type="scientific">Herminiimonas aquatilis</name>
    <dbReference type="NCBI Taxonomy" id="345342"/>
    <lineage>
        <taxon>Bacteria</taxon>
        <taxon>Pseudomonadati</taxon>
        <taxon>Pseudomonadota</taxon>
        <taxon>Betaproteobacteria</taxon>
        <taxon>Burkholderiales</taxon>
        <taxon>Oxalobacteraceae</taxon>
        <taxon>Herminiimonas</taxon>
    </lineage>
</organism>
<dbReference type="InterPro" id="IPR021136">
    <property type="entry name" value="Flagellar_hook_control-like_C"/>
</dbReference>
<name>A0ABW2J099_9BURK</name>
<comment type="caution">
    <text evidence="2">The sequence shown here is derived from an EMBL/GenBank/DDBJ whole genome shotgun (WGS) entry which is preliminary data.</text>
</comment>
<dbReference type="Proteomes" id="UP001596379">
    <property type="component" value="Unassembled WGS sequence"/>
</dbReference>
<feature type="domain" description="Flagellar hook-length control protein-like C-terminal" evidence="1">
    <location>
        <begin position="300"/>
        <end position="377"/>
    </location>
</feature>
<dbReference type="Gene3D" id="3.30.750.140">
    <property type="match status" value="1"/>
</dbReference>
<keyword evidence="2" id="KW-0282">Flagellum</keyword>